<feature type="region of interest" description="Disordered" evidence="2">
    <location>
        <begin position="1"/>
        <end position="41"/>
    </location>
</feature>
<dbReference type="InterPro" id="IPR009462">
    <property type="entry name" value="CHD_II_SANT-like"/>
</dbReference>
<dbReference type="GO" id="GO:0005634">
    <property type="term" value="C:nucleus"/>
    <property type="evidence" value="ECO:0007669"/>
    <property type="project" value="TreeGrafter"/>
</dbReference>
<evidence type="ECO:0008006" key="7">
    <source>
        <dbReference type="Google" id="ProtNLM"/>
    </source>
</evidence>
<dbReference type="SMART" id="SM01147">
    <property type="entry name" value="DUF1087"/>
    <property type="match status" value="1"/>
</dbReference>
<evidence type="ECO:0000313" key="6">
    <source>
        <dbReference type="Proteomes" id="UP000277204"/>
    </source>
</evidence>
<keyword evidence="1" id="KW-0539">Nucleus</keyword>
<name>A0A3P8DVY1_9TREM</name>
<feature type="region of interest" description="Disordered" evidence="2">
    <location>
        <begin position="236"/>
        <end position="322"/>
    </location>
</feature>
<dbReference type="GO" id="GO:0042393">
    <property type="term" value="F:histone binding"/>
    <property type="evidence" value="ECO:0007669"/>
    <property type="project" value="TreeGrafter"/>
</dbReference>
<gene>
    <name evidence="5" type="ORF">SMRZ_LOCUS25650</name>
</gene>
<dbReference type="GO" id="GO:0140658">
    <property type="term" value="F:ATP-dependent chromatin remodeler activity"/>
    <property type="evidence" value="ECO:0007669"/>
    <property type="project" value="TreeGrafter"/>
</dbReference>
<feature type="compositionally biased region" description="Basic and acidic residues" evidence="2">
    <location>
        <begin position="260"/>
        <end position="269"/>
    </location>
</feature>
<dbReference type="PANTHER" id="PTHR45623:SF17">
    <property type="entry name" value="CHROMODOMAIN-HELICASE-DNA-BINDING PROTEIN 3-RELATED"/>
    <property type="match status" value="1"/>
</dbReference>
<dbReference type="GO" id="GO:0003682">
    <property type="term" value="F:chromatin binding"/>
    <property type="evidence" value="ECO:0007669"/>
    <property type="project" value="TreeGrafter"/>
</dbReference>
<dbReference type="AlphaFoldDB" id="A0A3P8DVY1"/>
<dbReference type="Proteomes" id="UP000277204">
    <property type="component" value="Unassembled WGS sequence"/>
</dbReference>
<evidence type="ECO:0000256" key="1">
    <source>
        <dbReference type="ARBA" id="ARBA00023242"/>
    </source>
</evidence>
<organism evidence="5 6">
    <name type="scientific">Schistosoma margrebowiei</name>
    <dbReference type="NCBI Taxonomy" id="48269"/>
    <lineage>
        <taxon>Eukaryota</taxon>
        <taxon>Metazoa</taxon>
        <taxon>Spiralia</taxon>
        <taxon>Lophotrochozoa</taxon>
        <taxon>Platyhelminthes</taxon>
        <taxon>Trematoda</taxon>
        <taxon>Digenea</taxon>
        <taxon>Strigeidida</taxon>
        <taxon>Schistosomatoidea</taxon>
        <taxon>Schistosomatidae</taxon>
        <taxon>Schistosoma</taxon>
    </lineage>
</organism>
<dbReference type="GO" id="GO:0000785">
    <property type="term" value="C:chromatin"/>
    <property type="evidence" value="ECO:0007669"/>
    <property type="project" value="TreeGrafter"/>
</dbReference>
<dbReference type="Pfam" id="PF06461">
    <property type="entry name" value="CHDII_SANT-like"/>
    <property type="match status" value="1"/>
</dbReference>
<dbReference type="GO" id="GO:0003677">
    <property type="term" value="F:DNA binding"/>
    <property type="evidence" value="ECO:0007669"/>
    <property type="project" value="InterPro"/>
</dbReference>
<evidence type="ECO:0000259" key="4">
    <source>
        <dbReference type="SMART" id="SM01147"/>
    </source>
</evidence>
<feature type="domain" description="CHD subfamily II SANT-like" evidence="3">
    <location>
        <begin position="85"/>
        <end position="242"/>
    </location>
</feature>
<feature type="compositionally biased region" description="Basic and acidic residues" evidence="2">
    <location>
        <begin position="1"/>
        <end position="14"/>
    </location>
</feature>
<dbReference type="Pfam" id="PF06465">
    <property type="entry name" value="DUF1087"/>
    <property type="match status" value="1"/>
</dbReference>
<dbReference type="GO" id="GO:0016887">
    <property type="term" value="F:ATP hydrolysis activity"/>
    <property type="evidence" value="ECO:0007669"/>
    <property type="project" value="TreeGrafter"/>
</dbReference>
<evidence type="ECO:0000313" key="5">
    <source>
        <dbReference type="EMBL" id="VDP55897.1"/>
    </source>
</evidence>
<feature type="region of interest" description="Disordered" evidence="2">
    <location>
        <begin position="83"/>
        <end position="107"/>
    </location>
</feature>
<proteinExistence type="predicted"/>
<dbReference type="EMBL" id="UZAI01021594">
    <property type="protein sequence ID" value="VDP55897.1"/>
    <property type="molecule type" value="Genomic_DNA"/>
</dbReference>
<protein>
    <recommendedName>
        <fullName evidence="7">CHD subfamily II SANT-like domain-containing protein</fullName>
    </recommendedName>
</protein>
<dbReference type="PANTHER" id="PTHR45623">
    <property type="entry name" value="CHROMODOMAIN-HELICASE-DNA-BINDING PROTEIN 3-RELATED-RELATED"/>
    <property type="match status" value="1"/>
</dbReference>
<evidence type="ECO:0000256" key="2">
    <source>
        <dbReference type="SAM" id="MobiDB-lite"/>
    </source>
</evidence>
<dbReference type="SMART" id="SM01146">
    <property type="entry name" value="DUF1086"/>
    <property type="match status" value="1"/>
</dbReference>
<feature type="non-terminal residue" evidence="5">
    <location>
        <position position="346"/>
    </location>
</feature>
<sequence length="346" mass="39434">MLRHHFEQAQEDQARALGKGKRVRKQVNYSTNQEEEEEWNQAMTDHDSDFSNKYLNWNNFWLARIGKSRAAYLQPRNVWNSKQLSTNTKDEDDDEYDERTGAAGGDVPVMSRRTRREREGKMPPLLSRVNGQIEVLGFNARQRRSFLNAVMRYGLPPSDQPWMVRDLRCKPDRVFRAYICLFMRHLCEPETENSDSFSDGVPREGLSTQHVLSRIGIMVLVRKKVQEFEKINGHWSMPDLEPKPEMIDGQLSKTEDPDEGCTKSGEDSAGRPGFQETDSKQPIINDVANLTKEKPVNGKANGTGEESCIADDASKASDMTDPMEIDELRISAGQNKLVDDPPTNIK</sequence>
<feature type="domain" description="DUF1087" evidence="4">
    <location>
        <begin position="1"/>
        <end position="37"/>
    </location>
</feature>
<dbReference type="InterPro" id="IPR009463">
    <property type="entry name" value="DUF1087"/>
</dbReference>
<evidence type="ECO:0000259" key="3">
    <source>
        <dbReference type="SMART" id="SM01146"/>
    </source>
</evidence>
<accession>A0A3P8DVY1</accession>
<reference evidence="5 6" key="1">
    <citation type="submission" date="2018-11" db="EMBL/GenBank/DDBJ databases">
        <authorList>
            <consortium name="Pathogen Informatics"/>
        </authorList>
    </citation>
    <scope>NUCLEOTIDE SEQUENCE [LARGE SCALE GENOMIC DNA]</scope>
    <source>
        <strain evidence="5 6">Zambia</strain>
    </source>
</reference>
<keyword evidence="6" id="KW-1185">Reference proteome</keyword>